<evidence type="ECO:0000256" key="6">
    <source>
        <dbReference type="ARBA" id="ARBA00022603"/>
    </source>
</evidence>
<feature type="non-terminal residue" evidence="19">
    <location>
        <position position="1149"/>
    </location>
</feature>
<dbReference type="Pfam" id="PF11767">
    <property type="entry name" value="SET_assoc"/>
    <property type="match status" value="1"/>
</dbReference>
<dbReference type="EMBL" id="KV453854">
    <property type="protein sequence ID" value="ODV85038.1"/>
    <property type="molecule type" value="Genomic_DNA"/>
</dbReference>
<evidence type="ECO:0000256" key="5">
    <source>
        <dbReference type="ARBA" id="ARBA00022454"/>
    </source>
</evidence>
<dbReference type="InterPro" id="IPR012677">
    <property type="entry name" value="Nucleotide-bd_a/b_plait_sf"/>
</dbReference>
<feature type="compositionally biased region" description="Low complexity" evidence="16">
    <location>
        <begin position="1"/>
        <end position="17"/>
    </location>
</feature>
<feature type="domain" description="SET" evidence="17">
    <location>
        <begin position="1008"/>
        <end position="1125"/>
    </location>
</feature>
<evidence type="ECO:0000313" key="20">
    <source>
        <dbReference type="Proteomes" id="UP000094801"/>
    </source>
</evidence>
<feature type="domain" description="Post-SET" evidence="18">
    <location>
        <begin position="1134"/>
        <end position="1149"/>
    </location>
</feature>
<evidence type="ECO:0000256" key="16">
    <source>
        <dbReference type="SAM" id="MobiDB-lite"/>
    </source>
</evidence>
<evidence type="ECO:0000256" key="14">
    <source>
        <dbReference type="ARBA" id="ARBA00047583"/>
    </source>
</evidence>
<evidence type="ECO:0000256" key="9">
    <source>
        <dbReference type="ARBA" id="ARBA00022853"/>
    </source>
</evidence>
<reference evidence="20" key="1">
    <citation type="submission" date="2016-04" db="EMBL/GenBank/DDBJ databases">
        <title>Comparative genomics of biotechnologically important yeasts.</title>
        <authorList>
            <consortium name="DOE Joint Genome Institute"/>
            <person name="Riley R."/>
            <person name="Haridas S."/>
            <person name="Wolfe K.H."/>
            <person name="Lopes M.R."/>
            <person name="Hittinger C.T."/>
            <person name="Goker M."/>
            <person name="Salamov A."/>
            <person name="Wisecaver J."/>
            <person name="Long T.M."/>
            <person name="Aerts A.L."/>
            <person name="Barry K."/>
            <person name="Choi C."/>
            <person name="Clum A."/>
            <person name="Coughlan A.Y."/>
            <person name="Deshpande S."/>
            <person name="Douglass A.P."/>
            <person name="Hanson S.J."/>
            <person name="Klenk H.-P."/>
            <person name="Labutti K."/>
            <person name="Lapidus A."/>
            <person name="Lindquist E."/>
            <person name="Lipzen A."/>
            <person name="Meier-Kolthoff J.P."/>
            <person name="Ohm R.A."/>
            <person name="Otillar R.P."/>
            <person name="Pangilinan J."/>
            <person name="Peng Y."/>
            <person name="Rokas A."/>
            <person name="Rosa C.A."/>
            <person name="Scheuner C."/>
            <person name="Sibirny A.A."/>
            <person name="Slot J.C."/>
            <person name="Stielow J.B."/>
            <person name="Sun H."/>
            <person name="Kurtzman C.P."/>
            <person name="Blackwell M."/>
            <person name="Grigoriev I.V."/>
            <person name="Jeffries T.W."/>
        </authorList>
    </citation>
    <scope>NUCLEOTIDE SEQUENCE [LARGE SCALE GENOMIC DNA]</scope>
    <source>
        <strain evidence="20">NRRL YB-2248</strain>
    </source>
</reference>
<comment type="subcellular location">
    <subcellularLocation>
        <location evidence="2">Chromosome</location>
    </subcellularLocation>
    <subcellularLocation>
        <location evidence="1">Nucleus</location>
    </subcellularLocation>
</comment>
<evidence type="ECO:0000259" key="17">
    <source>
        <dbReference type="PROSITE" id="PS50280"/>
    </source>
</evidence>
<feature type="compositionally biased region" description="Acidic residues" evidence="16">
    <location>
        <begin position="783"/>
        <end position="808"/>
    </location>
</feature>
<evidence type="ECO:0000256" key="3">
    <source>
        <dbReference type="ARBA" id="ARBA00012182"/>
    </source>
</evidence>
<dbReference type="GO" id="GO:0140999">
    <property type="term" value="F:histone H3K4 trimethyltransferase activity"/>
    <property type="evidence" value="ECO:0007669"/>
    <property type="project" value="UniProtKB-EC"/>
</dbReference>
<feature type="compositionally biased region" description="Basic and acidic residues" evidence="16">
    <location>
        <begin position="56"/>
        <end position="65"/>
    </location>
</feature>
<feature type="region of interest" description="Disordered" evidence="16">
    <location>
        <begin position="781"/>
        <end position="826"/>
    </location>
</feature>
<sequence>MSYRSGGRPPYGGYRRPFGAPSRNSYDHPSEKSLPAPEPNSHTYSHHYNDGYYSRNYDRANDRVYQRSSYANEAPPPYNHSYKYNKEHHTQPADGLSRSSLYDSRPKPVASFEVAEPIDEFDCKQLPKHYDYSKFSEQNHHISKSNRNDSTLKQSKGFKIIYDPELKKDPLKGSKPIYEYVDFKSNTNDLPPVDPRTPSHPNYEKSHKRGRRVLTSIPVPRFKYDKYSIGPKPTNEIVIWNFPSTTSLLIIRNNFTRFGKISEIHGTDDPDTAVPLGICKLSFDGDAELAHVAASNAAKKSHKQIRINGAVIQCGLNTNNVLYETVYKKTLEIKRMEKKKEDEKRQRELEIQKQKERLKVTGLPRGPAKTQRLDDPKQKASTPPPPPSSSIQSIRTSQQPAHLLALSDILAGNKNTAEGNGEQEASTSINLSSHDRHIKPLSSYTMPLNFDKFIGNRCFIFIPDKYVSTRDVNSSDVRKVLSKYNCDRILTHKSGFFVIFNSLKDAEKCFDMEDGRKFLNYKMYMELVVPDELMSQTKIADKIGVVSQAKSSLLKEFHNYLLKDLREKIIGPRLLQKLNGDKYTDILKKYQIEQDEIKKKQKEDEQGKLKLKEQLQTQIPKPIGINGIHASHQTASITSLSSFRRRRDSLESPAKAIQRSKSKMNAVPMAHALNFSDHDDSSEEEDEDEEESDERESTPISSDATPKPVTLKRKPSLEIKKVPALKKQKLVEKAERQSDEDEDDLMTVAFKSNTTSQPTSPETANKQIFTSDVKEIDLKGVAAEEEQDSDMDEEEDQVKSESEEDDVPTDFSGVDQMYRPSPGTPQPVYVDDFKMMDYDLEDLQNIIKDDEDLRLAKLAVSDMKPSTEIKDISYWAWKQNSIKNHTKLLLNESKQKAEETEILAFEDEIINNEKLQNDSGSFRAQGYHKIPDKLKSEYLLHRRKANKPLNTVQHDDEGDAGSQANNIYSSRVNRANNRRFAADISAQKQMLGSETDILDLNQLTKRKKPVQFARSAIHNWGLYALEPIAAREMIIEYVGDRIRQQVAEVREKKYLRSGIGSSYLFRIDENTVIDASKKGGIARFINHCCVPSCTAKIIKVEGKKRIVIYALRDIGANEELTYDYKFERETNDDERIPCLCGAVGCKGYL</sequence>
<dbReference type="PROSITE" id="PS51572">
    <property type="entry name" value="SAM_MT43_1"/>
    <property type="match status" value="1"/>
</dbReference>
<feature type="region of interest" description="Disordered" evidence="16">
    <location>
        <begin position="638"/>
        <end position="766"/>
    </location>
</feature>
<dbReference type="Pfam" id="PF11764">
    <property type="entry name" value="N-SET"/>
    <property type="match status" value="1"/>
</dbReference>
<keyword evidence="6" id="KW-0489">Methyltransferase</keyword>
<organism evidence="19 20">
    <name type="scientific">[Candida] arabinofermentans NRRL YB-2248</name>
    <dbReference type="NCBI Taxonomy" id="983967"/>
    <lineage>
        <taxon>Eukaryota</taxon>
        <taxon>Fungi</taxon>
        <taxon>Dikarya</taxon>
        <taxon>Ascomycota</taxon>
        <taxon>Saccharomycotina</taxon>
        <taxon>Pichiomycetes</taxon>
        <taxon>Pichiales</taxon>
        <taxon>Pichiaceae</taxon>
        <taxon>Ogataea</taxon>
        <taxon>Ogataea/Candida clade</taxon>
    </lineage>
</organism>
<keyword evidence="7" id="KW-0808">Transferase</keyword>
<dbReference type="Pfam" id="PF00856">
    <property type="entry name" value="SET"/>
    <property type="match status" value="1"/>
</dbReference>
<evidence type="ECO:0000256" key="8">
    <source>
        <dbReference type="ARBA" id="ARBA00022691"/>
    </source>
</evidence>
<dbReference type="InterPro" id="IPR046341">
    <property type="entry name" value="SET_dom_sf"/>
</dbReference>
<evidence type="ECO:0000256" key="13">
    <source>
        <dbReference type="ARBA" id="ARBA00047571"/>
    </source>
</evidence>
<feature type="compositionally biased region" description="Acidic residues" evidence="16">
    <location>
        <begin position="680"/>
        <end position="694"/>
    </location>
</feature>
<comment type="catalytic activity">
    <reaction evidence="13">
        <text>L-lysyl(4)-[histone H3] + 3 S-adenosyl-L-methionine = N(6),N(6),N(6)-trimethyl-L-lysyl(4)-[histone H3] + 3 S-adenosyl-L-homocysteine + 3 H(+)</text>
        <dbReference type="Rhea" id="RHEA:60260"/>
        <dbReference type="Rhea" id="RHEA-COMP:15537"/>
        <dbReference type="Rhea" id="RHEA-COMP:15547"/>
        <dbReference type="ChEBI" id="CHEBI:15378"/>
        <dbReference type="ChEBI" id="CHEBI:29969"/>
        <dbReference type="ChEBI" id="CHEBI:57856"/>
        <dbReference type="ChEBI" id="CHEBI:59789"/>
        <dbReference type="ChEBI" id="CHEBI:61961"/>
        <dbReference type="EC" id="2.1.1.354"/>
    </reaction>
</comment>
<dbReference type="SUPFAM" id="SSF82199">
    <property type="entry name" value="SET domain"/>
    <property type="match status" value="1"/>
</dbReference>
<comment type="catalytic activity">
    <reaction evidence="14">
        <text>N(6)-methyl-L-lysyl(4)-[histone H3] + S-adenosyl-L-methionine = N(6),N(6)-dimethyl-L-lysyl(4)-[histone H3] + S-adenosyl-L-homocysteine + H(+)</text>
        <dbReference type="Rhea" id="RHEA:60268"/>
        <dbReference type="Rhea" id="RHEA-COMP:15540"/>
        <dbReference type="Rhea" id="RHEA-COMP:15543"/>
        <dbReference type="ChEBI" id="CHEBI:15378"/>
        <dbReference type="ChEBI" id="CHEBI:57856"/>
        <dbReference type="ChEBI" id="CHEBI:59789"/>
        <dbReference type="ChEBI" id="CHEBI:61929"/>
        <dbReference type="ChEBI" id="CHEBI:61976"/>
    </reaction>
</comment>
<keyword evidence="10" id="KW-0539">Nucleus</keyword>
<dbReference type="InterPro" id="IPR035979">
    <property type="entry name" value="RBD_domain_sf"/>
</dbReference>
<evidence type="ECO:0000259" key="18">
    <source>
        <dbReference type="PROSITE" id="PS50868"/>
    </source>
</evidence>
<evidence type="ECO:0000256" key="12">
    <source>
        <dbReference type="ARBA" id="ARBA00033180"/>
    </source>
</evidence>
<dbReference type="STRING" id="983967.A0A1E4SZX2"/>
<gene>
    <name evidence="19" type="ORF">CANARDRAFT_28758</name>
</gene>
<name>A0A1E4SZX2_9ASCO</name>
<dbReference type="AlphaFoldDB" id="A0A1E4SZX2"/>
<dbReference type="EC" id="2.1.1.354" evidence="3"/>
<comment type="catalytic activity">
    <reaction evidence="15">
        <text>N(6),N(6)-dimethyl-L-lysyl(4)-[histone H3] + S-adenosyl-L-methionine = N(6),N(6),N(6)-trimethyl-L-lysyl(4)-[histone H3] + S-adenosyl-L-homocysteine + H(+)</text>
        <dbReference type="Rhea" id="RHEA:60272"/>
        <dbReference type="Rhea" id="RHEA-COMP:15537"/>
        <dbReference type="Rhea" id="RHEA-COMP:15540"/>
        <dbReference type="ChEBI" id="CHEBI:15378"/>
        <dbReference type="ChEBI" id="CHEBI:57856"/>
        <dbReference type="ChEBI" id="CHEBI:59789"/>
        <dbReference type="ChEBI" id="CHEBI:61961"/>
        <dbReference type="ChEBI" id="CHEBI:61976"/>
    </reaction>
</comment>
<dbReference type="PROSITE" id="PS50280">
    <property type="entry name" value="SET"/>
    <property type="match status" value="1"/>
</dbReference>
<dbReference type="InterPro" id="IPR024657">
    <property type="entry name" value="COMPASS_Set1_N-SET"/>
</dbReference>
<dbReference type="SUPFAM" id="SSF54928">
    <property type="entry name" value="RNA-binding domain, RBD"/>
    <property type="match status" value="1"/>
</dbReference>
<keyword evidence="20" id="KW-1185">Reference proteome</keyword>
<feature type="region of interest" description="Disordered" evidence="16">
    <location>
        <begin position="188"/>
        <end position="209"/>
    </location>
</feature>
<dbReference type="GO" id="GO:0003676">
    <property type="term" value="F:nucleic acid binding"/>
    <property type="evidence" value="ECO:0007669"/>
    <property type="project" value="InterPro"/>
</dbReference>
<dbReference type="OrthoDB" id="308383at2759"/>
<dbReference type="SMART" id="SM01291">
    <property type="entry name" value="N-SET"/>
    <property type="match status" value="1"/>
</dbReference>
<dbReference type="GO" id="GO:0032259">
    <property type="term" value="P:methylation"/>
    <property type="evidence" value="ECO:0007669"/>
    <property type="project" value="UniProtKB-KW"/>
</dbReference>
<keyword evidence="5" id="KW-0158">Chromosome</keyword>
<dbReference type="InterPro" id="IPR001214">
    <property type="entry name" value="SET_dom"/>
</dbReference>
<dbReference type="Proteomes" id="UP000094801">
    <property type="component" value="Unassembled WGS sequence"/>
</dbReference>
<dbReference type="Pfam" id="PF21569">
    <property type="entry name" value="SET1_RBD"/>
    <property type="match status" value="1"/>
</dbReference>
<evidence type="ECO:0000256" key="4">
    <source>
        <dbReference type="ARBA" id="ARBA00015839"/>
    </source>
</evidence>
<dbReference type="InterPro" id="IPR003616">
    <property type="entry name" value="Post-SET_dom"/>
</dbReference>
<keyword evidence="8" id="KW-0949">S-adenosyl-L-methionine</keyword>
<evidence type="ECO:0000256" key="15">
    <source>
        <dbReference type="ARBA" id="ARBA00049129"/>
    </source>
</evidence>
<keyword evidence="9" id="KW-0156">Chromatin regulator</keyword>
<dbReference type="PANTHER" id="PTHR45814:SF2">
    <property type="entry name" value="HISTONE-LYSINE N-METHYLTRANSFERASE SETD1"/>
    <property type="match status" value="1"/>
</dbReference>
<feature type="region of interest" description="Disordered" evidence="16">
    <location>
        <begin position="337"/>
        <end position="397"/>
    </location>
</feature>
<dbReference type="GO" id="GO:0005694">
    <property type="term" value="C:chromosome"/>
    <property type="evidence" value="ECO:0007669"/>
    <property type="project" value="UniProtKB-SubCell"/>
</dbReference>
<dbReference type="GO" id="GO:0048188">
    <property type="term" value="C:Set1C/COMPASS complex"/>
    <property type="evidence" value="ECO:0007669"/>
    <property type="project" value="InterPro"/>
</dbReference>
<dbReference type="InterPro" id="IPR024636">
    <property type="entry name" value="SET_assoc"/>
</dbReference>
<dbReference type="PROSITE" id="PS50868">
    <property type="entry name" value="POST_SET"/>
    <property type="match status" value="1"/>
</dbReference>
<dbReference type="InterPro" id="IPR048669">
    <property type="entry name" value="SET1_RBD"/>
</dbReference>
<dbReference type="InterPro" id="IPR017111">
    <property type="entry name" value="Set1_fungi"/>
</dbReference>
<evidence type="ECO:0000313" key="19">
    <source>
        <dbReference type="EMBL" id="ODV85038.1"/>
    </source>
</evidence>
<protein>
    <recommendedName>
        <fullName evidence="4">Histone-lysine N-methyltransferase, H3 lysine-4 specific</fullName>
        <ecNumber evidence="3">2.1.1.354</ecNumber>
    </recommendedName>
    <alternativeName>
        <fullName evidence="12">COMPASS component SET1</fullName>
    </alternativeName>
    <alternativeName>
        <fullName evidence="11">SET domain-containing protein 1</fullName>
    </alternativeName>
</protein>
<feature type="compositionally biased region" description="Basic and acidic residues" evidence="16">
    <location>
        <begin position="337"/>
        <end position="359"/>
    </location>
</feature>
<dbReference type="Gene3D" id="3.30.70.330">
    <property type="match status" value="1"/>
</dbReference>
<feature type="compositionally biased region" description="Polar residues" evidence="16">
    <location>
        <begin position="750"/>
        <end position="766"/>
    </location>
</feature>
<dbReference type="PANTHER" id="PTHR45814">
    <property type="entry name" value="HISTONE-LYSINE N-METHYLTRANSFERASE SETD1"/>
    <property type="match status" value="1"/>
</dbReference>
<proteinExistence type="predicted"/>
<dbReference type="SMART" id="SM00317">
    <property type="entry name" value="SET"/>
    <property type="match status" value="1"/>
</dbReference>
<dbReference type="InterPro" id="IPR044570">
    <property type="entry name" value="Set1-like"/>
</dbReference>
<dbReference type="PIRSF" id="PIRSF037104">
    <property type="entry name" value="Histone_H3-K4_mtfrase_Set1_fun"/>
    <property type="match status" value="1"/>
</dbReference>
<evidence type="ECO:0000256" key="1">
    <source>
        <dbReference type="ARBA" id="ARBA00004123"/>
    </source>
</evidence>
<evidence type="ECO:0000256" key="10">
    <source>
        <dbReference type="ARBA" id="ARBA00023242"/>
    </source>
</evidence>
<dbReference type="Gene3D" id="2.170.270.10">
    <property type="entry name" value="SET domain"/>
    <property type="match status" value="1"/>
</dbReference>
<evidence type="ECO:0000256" key="11">
    <source>
        <dbReference type="ARBA" id="ARBA00030093"/>
    </source>
</evidence>
<feature type="region of interest" description="Disordered" evidence="16">
    <location>
        <begin position="1"/>
        <end position="104"/>
    </location>
</feature>
<evidence type="ECO:0000256" key="2">
    <source>
        <dbReference type="ARBA" id="ARBA00004286"/>
    </source>
</evidence>
<evidence type="ECO:0000256" key="7">
    <source>
        <dbReference type="ARBA" id="ARBA00022679"/>
    </source>
</evidence>
<accession>A0A1E4SZX2</accession>